<feature type="domain" description="WASH complex subunit 7 central" evidence="2">
    <location>
        <begin position="2"/>
        <end position="57"/>
    </location>
</feature>
<dbReference type="GO" id="GO:0007032">
    <property type="term" value="P:endosome organization"/>
    <property type="evidence" value="ECO:0007669"/>
    <property type="project" value="TreeGrafter"/>
</dbReference>
<dbReference type="PANTHER" id="PTHR31409:SF0">
    <property type="entry name" value="WASH COMPLEX SUBUNIT 4"/>
    <property type="match status" value="1"/>
</dbReference>
<dbReference type="GO" id="GO:0016197">
    <property type="term" value="P:endosomal transport"/>
    <property type="evidence" value="ECO:0007669"/>
    <property type="project" value="TreeGrafter"/>
</dbReference>
<dbReference type="PANTHER" id="PTHR31409">
    <property type="entry name" value="WASH COMPLEX SUBUNIT 4"/>
    <property type="match status" value="1"/>
</dbReference>
<feature type="compositionally biased region" description="Basic and acidic residues" evidence="1">
    <location>
        <begin position="94"/>
        <end position="115"/>
    </location>
</feature>
<keyword evidence="5" id="KW-1185">Reference proteome</keyword>
<evidence type="ECO:0000256" key="1">
    <source>
        <dbReference type="SAM" id="MobiDB-lite"/>
    </source>
</evidence>
<feature type="region of interest" description="Disordered" evidence="1">
    <location>
        <begin position="166"/>
        <end position="219"/>
    </location>
</feature>
<name>A0AAW1SMJ2_9CHLO</name>
<dbReference type="AlphaFoldDB" id="A0AAW1SMJ2"/>
<sequence length="388" mass="41011">MHRAELLASDVRRLGMARGNLSYLDFCGVLVSEIGNALGLLRMAQQGRLQLASTIASGIPGLNGGQLPTPLDAAASTSRSDAGEMGWDAASTHAEGHAAARSERASRDEPEERAQGLHAAGNEGSVAWAKAGLQDRLRHLHDCIVGGLDPMADLASGLQAVLQGPLQQPEVRRPPGSEGGSPRQASSDGEEPSAAAQGTGAAPRQLRRQSSPPAKGAERGWPHLALFHVAMPAMTLGAVQRLLLEQEQLSRSRRPGHPSTAAFADGGFPLGLAFLLQALQQEPAFEALRWFQSVREHYTAQRREAEVGAASGQGRGAARASSHWGRMGWLSDTFGHEAPRGPGTRQDTNTLLRLKRVQACRDGFASLQHGLNGALGLLPPLSHLHAPS</sequence>
<dbReference type="InterPro" id="IPR027307">
    <property type="entry name" value="WASH7"/>
</dbReference>
<proteinExistence type="predicted"/>
<dbReference type="EMBL" id="JALJOV010001500">
    <property type="protein sequence ID" value="KAK9847029.1"/>
    <property type="molecule type" value="Genomic_DNA"/>
</dbReference>
<feature type="region of interest" description="Disordered" evidence="1">
    <location>
        <begin position="67"/>
        <end position="121"/>
    </location>
</feature>
<accession>A0AAW1SMJ2</accession>
<evidence type="ECO:0000313" key="4">
    <source>
        <dbReference type="EMBL" id="KAK9847029.1"/>
    </source>
</evidence>
<evidence type="ECO:0000313" key="5">
    <source>
        <dbReference type="Proteomes" id="UP001485043"/>
    </source>
</evidence>
<evidence type="ECO:0000259" key="3">
    <source>
        <dbReference type="Pfam" id="PF14746"/>
    </source>
</evidence>
<reference evidence="4 5" key="1">
    <citation type="journal article" date="2024" name="Nat. Commun.">
        <title>Phylogenomics reveals the evolutionary origins of lichenization in chlorophyte algae.</title>
        <authorList>
            <person name="Puginier C."/>
            <person name="Libourel C."/>
            <person name="Otte J."/>
            <person name="Skaloud P."/>
            <person name="Haon M."/>
            <person name="Grisel S."/>
            <person name="Petersen M."/>
            <person name="Berrin J.G."/>
            <person name="Delaux P.M."/>
            <person name="Dal Grande F."/>
            <person name="Keller J."/>
        </authorList>
    </citation>
    <scope>NUCLEOTIDE SEQUENCE [LARGE SCALE GENOMIC DNA]</scope>
    <source>
        <strain evidence="4 5">SAG 2523</strain>
    </source>
</reference>
<dbReference type="GO" id="GO:0005768">
    <property type="term" value="C:endosome"/>
    <property type="evidence" value="ECO:0007669"/>
    <property type="project" value="TreeGrafter"/>
</dbReference>
<organism evidence="4 5">
    <name type="scientific">Apatococcus fuscideae</name>
    <dbReference type="NCBI Taxonomy" id="2026836"/>
    <lineage>
        <taxon>Eukaryota</taxon>
        <taxon>Viridiplantae</taxon>
        <taxon>Chlorophyta</taxon>
        <taxon>core chlorophytes</taxon>
        <taxon>Trebouxiophyceae</taxon>
        <taxon>Chlorellales</taxon>
        <taxon>Chlorellaceae</taxon>
        <taxon>Apatococcus</taxon>
    </lineage>
</organism>
<protein>
    <submittedName>
        <fullName evidence="4">Uncharacterized protein</fullName>
    </submittedName>
</protein>
<gene>
    <name evidence="4" type="ORF">WJX84_003213</name>
</gene>
<dbReference type="InterPro" id="IPR028283">
    <property type="entry name" value="WASH-7_C"/>
</dbReference>
<dbReference type="GO" id="GO:0071203">
    <property type="term" value="C:WASH complex"/>
    <property type="evidence" value="ECO:0007669"/>
    <property type="project" value="InterPro"/>
</dbReference>
<dbReference type="Pfam" id="PF14744">
    <property type="entry name" value="WASH-7_mid"/>
    <property type="match status" value="1"/>
</dbReference>
<feature type="domain" description="WASH complex subunit 7 C-terminal" evidence="3">
    <location>
        <begin position="223"/>
        <end position="374"/>
    </location>
</feature>
<comment type="caution">
    <text evidence="4">The sequence shown here is derived from an EMBL/GenBank/DDBJ whole genome shotgun (WGS) entry which is preliminary data.</text>
</comment>
<dbReference type="Proteomes" id="UP001485043">
    <property type="component" value="Unassembled WGS sequence"/>
</dbReference>
<dbReference type="InterPro" id="IPR028282">
    <property type="entry name" value="WASH-7_central"/>
</dbReference>
<evidence type="ECO:0000259" key="2">
    <source>
        <dbReference type="Pfam" id="PF14744"/>
    </source>
</evidence>
<dbReference type="Pfam" id="PF14746">
    <property type="entry name" value="WASH-7_C"/>
    <property type="match status" value="1"/>
</dbReference>